<evidence type="ECO:0000313" key="1">
    <source>
        <dbReference type="EMBL" id="KPC59379.1"/>
    </source>
</evidence>
<organism evidence="1 2">
    <name type="scientific">Streptomyces chattanoogensis</name>
    <dbReference type="NCBI Taxonomy" id="66876"/>
    <lineage>
        <taxon>Bacteria</taxon>
        <taxon>Bacillati</taxon>
        <taxon>Actinomycetota</taxon>
        <taxon>Actinomycetes</taxon>
        <taxon>Kitasatosporales</taxon>
        <taxon>Streptomycetaceae</taxon>
        <taxon>Streptomyces</taxon>
    </lineage>
</organism>
<accession>A0A0N0GVK9</accession>
<protein>
    <submittedName>
        <fullName evidence="1">Uncharacterized protein</fullName>
    </submittedName>
</protein>
<evidence type="ECO:0000313" key="2">
    <source>
        <dbReference type="Proteomes" id="UP000037982"/>
    </source>
</evidence>
<reference evidence="2" key="1">
    <citation type="submission" date="2015-07" db="EMBL/GenBank/DDBJ databases">
        <authorList>
            <person name="Ju K.-S."/>
            <person name="Doroghazi J.R."/>
            <person name="Metcalf W.W."/>
        </authorList>
    </citation>
    <scope>NUCLEOTIDE SEQUENCE [LARGE SCALE GENOMIC DNA]</scope>
    <source>
        <strain evidence="2">NRRL ISP-5002</strain>
    </source>
</reference>
<keyword evidence="2" id="KW-1185">Reference proteome</keyword>
<dbReference type="EMBL" id="LGKG01000185">
    <property type="protein sequence ID" value="KPC59379.1"/>
    <property type="molecule type" value="Genomic_DNA"/>
</dbReference>
<name>A0A0N0GVK9_9ACTN</name>
<dbReference type="Proteomes" id="UP000037982">
    <property type="component" value="Unassembled WGS sequence"/>
</dbReference>
<dbReference type="PATRIC" id="fig|66876.3.peg.7844"/>
<gene>
    <name evidence="1" type="ORF">ADL29_35625</name>
</gene>
<dbReference type="AlphaFoldDB" id="A0A0N0GVK9"/>
<comment type="caution">
    <text evidence="1">The sequence shown here is derived from an EMBL/GenBank/DDBJ whole genome shotgun (WGS) entry which is preliminary data.</text>
</comment>
<sequence length="223" mass="24508">MKPEYRDCFQPFLQPGERLIIASDYYENTALPSVPAELRTPRTPAPPSALEQRVRGVLGNALGKVTRPLEALGSDRVVNNPFIRAADRAGDRVENAAIDLEHVADRATERAIWGTVMDGGWHSMAGRFLVDLTNAGGDPTRQALTDRRLLLLVDHNTSWLNNTPKWDVGVSVSRTDIARVTAHPKTISKGRFDVAFVDGSWIALGSAVRTHMEAFVAAWNQGL</sequence>
<proteinExistence type="predicted"/>